<protein>
    <submittedName>
        <fullName evidence="1">Uncharacterized protein</fullName>
    </submittedName>
</protein>
<name>A0AA88PAI3_9TELE</name>
<evidence type="ECO:0000313" key="1">
    <source>
        <dbReference type="EMBL" id="KAK2873029.1"/>
    </source>
</evidence>
<dbReference type="EMBL" id="JAUYZG010000022">
    <property type="protein sequence ID" value="KAK2873029.1"/>
    <property type="molecule type" value="Genomic_DNA"/>
</dbReference>
<proteinExistence type="predicted"/>
<gene>
    <name evidence="1" type="ORF">Q8A67_022926</name>
</gene>
<sequence length="70" mass="7756">MDLQGNICCIFAQEHPVERHTLLTQEAVADELLSSQTQISIQCTENPGGHDRMVVFDTETPWSTSSVLPV</sequence>
<evidence type="ECO:0000313" key="2">
    <source>
        <dbReference type="Proteomes" id="UP001187343"/>
    </source>
</evidence>
<reference evidence="1" key="1">
    <citation type="submission" date="2023-08" db="EMBL/GenBank/DDBJ databases">
        <title>Chromosome-level Genome Assembly of mud carp (Cirrhinus molitorella).</title>
        <authorList>
            <person name="Liu H."/>
        </authorList>
    </citation>
    <scope>NUCLEOTIDE SEQUENCE</scope>
    <source>
        <strain evidence="1">Prfri</strain>
        <tissue evidence="1">Muscle</tissue>
    </source>
</reference>
<keyword evidence="2" id="KW-1185">Reference proteome</keyword>
<comment type="caution">
    <text evidence="1">The sequence shown here is derived from an EMBL/GenBank/DDBJ whole genome shotgun (WGS) entry which is preliminary data.</text>
</comment>
<dbReference type="Proteomes" id="UP001187343">
    <property type="component" value="Unassembled WGS sequence"/>
</dbReference>
<dbReference type="AlphaFoldDB" id="A0AA88PAI3"/>
<organism evidence="1 2">
    <name type="scientific">Cirrhinus molitorella</name>
    <name type="common">mud carp</name>
    <dbReference type="NCBI Taxonomy" id="172907"/>
    <lineage>
        <taxon>Eukaryota</taxon>
        <taxon>Metazoa</taxon>
        <taxon>Chordata</taxon>
        <taxon>Craniata</taxon>
        <taxon>Vertebrata</taxon>
        <taxon>Euteleostomi</taxon>
        <taxon>Actinopterygii</taxon>
        <taxon>Neopterygii</taxon>
        <taxon>Teleostei</taxon>
        <taxon>Ostariophysi</taxon>
        <taxon>Cypriniformes</taxon>
        <taxon>Cyprinidae</taxon>
        <taxon>Labeoninae</taxon>
        <taxon>Labeonini</taxon>
        <taxon>Cirrhinus</taxon>
    </lineage>
</organism>
<accession>A0AA88PAI3</accession>